<dbReference type="GO" id="GO:0000287">
    <property type="term" value="F:magnesium ion binding"/>
    <property type="evidence" value="ECO:0007669"/>
    <property type="project" value="TreeGrafter"/>
</dbReference>
<proteinExistence type="predicted"/>
<dbReference type="Proteomes" id="UP000824164">
    <property type="component" value="Unassembled WGS sequence"/>
</dbReference>
<dbReference type="SUPFAM" id="SSF56784">
    <property type="entry name" value="HAD-like"/>
    <property type="match status" value="1"/>
</dbReference>
<dbReference type="PANTHER" id="PTHR10000:SF8">
    <property type="entry name" value="HAD SUPERFAMILY HYDROLASE-LIKE, TYPE 3"/>
    <property type="match status" value="1"/>
</dbReference>
<evidence type="ECO:0000313" key="2">
    <source>
        <dbReference type="Proteomes" id="UP000824164"/>
    </source>
</evidence>
<dbReference type="NCBIfam" id="TIGR00099">
    <property type="entry name" value="Cof-subfamily"/>
    <property type="match status" value="1"/>
</dbReference>
<reference evidence="1" key="1">
    <citation type="submission" date="2020-10" db="EMBL/GenBank/DDBJ databases">
        <authorList>
            <person name="Gilroy R."/>
        </authorList>
    </citation>
    <scope>NUCLEOTIDE SEQUENCE</scope>
    <source>
        <strain evidence="1">CHK187-14744</strain>
    </source>
</reference>
<reference evidence="1" key="2">
    <citation type="journal article" date="2021" name="PeerJ">
        <title>Extensive microbial diversity within the chicken gut microbiome revealed by metagenomics and culture.</title>
        <authorList>
            <person name="Gilroy R."/>
            <person name="Ravi A."/>
            <person name="Getino M."/>
            <person name="Pursley I."/>
            <person name="Horton D.L."/>
            <person name="Alikhan N.F."/>
            <person name="Baker D."/>
            <person name="Gharbi K."/>
            <person name="Hall N."/>
            <person name="Watson M."/>
            <person name="Adriaenssens E.M."/>
            <person name="Foster-Nyarko E."/>
            <person name="Jarju S."/>
            <person name="Secka A."/>
            <person name="Antonio M."/>
            <person name="Oren A."/>
            <person name="Chaudhuri R.R."/>
            <person name="La Ragione R."/>
            <person name="Hildebrand F."/>
            <person name="Pallen M.J."/>
        </authorList>
    </citation>
    <scope>NUCLEOTIDE SEQUENCE</scope>
    <source>
        <strain evidence="1">CHK187-14744</strain>
    </source>
</reference>
<dbReference type="AlphaFoldDB" id="A0A9D1HJG1"/>
<dbReference type="GO" id="GO:0005829">
    <property type="term" value="C:cytosol"/>
    <property type="evidence" value="ECO:0007669"/>
    <property type="project" value="TreeGrafter"/>
</dbReference>
<dbReference type="Gene3D" id="3.30.1240.10">
    <property type="match status" value="1"/>
</dbReference>
<gene>
    <name evidence="1" type="ORF">IAB63_08605</name>
</gene>
<dbReference type="PROSITE" id="PS01229">
    <property type="entry name" value="COF_2"/>
    <property type="match status" value="1"/>
</dbReference>
<dbReference type="InterPro" id="IPR036412">
    <property type="entry name" value="HAD-like_sf"/>
</dbReference>
<dbReference type="SFLD" id="SFLDS00003">
    <property type="entry name" value="Haloacid_Dehalogenase"/>
    <property type="match status" value="1"/>
</dbReference>
<name>A0A9D1HJG1_9FIRM</name>
<protein>
    <submittedName>
        <fullName evidence="1">HAD family phosphatase</fullName>
    </submittedName>
</protein>
<organism evidence="1 2">
    <name type="scientific">Candidatus Onthocola gallistercoris</name>
    <dbReference type="NCBI Taxonomy" id="2840876"/>
    <lineage>
        <taxon>Bacteria</taxon>
        <taxon>Bacillati</taxon>
        <taxon>Bacillota</taxon>
        <taxon>Bacilli</taxon>
        <taxon>Candidatus Onthocola</taxon>
    </lineage>
</organism>
<dbReference type="GO" id="GO:0016791">
    <property type="term" value="F:phosphatase activity"/>
    <property type="evidence" value="ECO:0007669"/>
    <property type="project" value="TreeGrafter"/>
</dbReference>
<dbReference type="Pfam" id="PF08282">
    <property type="entry name" value="Hydrolase_3"/>
    <property type="match status" value="1"/>
</dbReference>
<dbReference type="EMBL" id="DVLT01000052">
    <property type="protein sequence ID" value="HIU03297.1"/>
    <property type="molecule type" value="Genomic_DNA"/>
</dbReference>
<comment type="caution">
    <text evidence="1">The sequence shown here is derived from an EMBL/GenBank/DDBJ whole genome shotgun (WGS) entry which is preliminary data.</text>
</comment>
<sequence>MTERGKEQKIRMIAFDLDGTALHRSKGLTEFTKRTLEKAARSGKMIVAASGRVWAALPEKLTDMQEMEYFITGNGSSILYRKQGSQAVERIYGKDMEPDKVEAMLAVAADYPWPMEVFMDGAAYARADYVAHPTAFGASSDIYVRTTRKPVADIEDFVRRNISHIEGLNLIVADMEEKRVIRSRLEKIKDVYVTSSVPRYLEVSRGGVCKGTALQYLAKRLDISRDEILAFGDGENDIEMLQYAGIGVAMENGEKKLQAAADRIAPDCDEDGMAKTIQELIFDGENEL</sequence>
<dbReference type="SFLD" id="SFLDG01140">
    <property type="entry name" value="C2.B:_Phosphomannomutase_and_P"/>
    <property type="match status" value="1"/>
</dbReference>
<dbReference type="InterPro" id="IPR023214">
    <property type="entry name" value="HAD_sf"/>
</dbReference>
<dbReference type="PANTHER" id="PTHR10000">
    <property type="entry name" value="PHOSPHOSERINE PHOSPHATASE"/>
    <property type="match status" value="1"/>
</dbReference>
<dbReference type="NCBIfam" id="TIGR01484">
    <property type="entry name" value="HAD-SF-IIB"/>
    <property type="match status" value="1"/>
</dbReference>
<dbReference type="Gene3D" id="3.40.50.1000">
    <property type="entry name" value="HAD superfamily/HAD-like"/>
    <property type="match status" value="1"/>
</dbReference>
<dbReference type="InterPro" id="IPR006379">
    <property type="entry name" value="HAD-SF_hydro_IIB"/>
</dbReference>
<accession>A0A9D1HJG1</accession>
<evidence type="ECO:0000313" key="1">
    <source>
        <dbReference type="EMBL" id="HIU03297.1"/>
    </source>
</evidence>
<dbReference type="InterPro" id="IPR000150">
    <property type="entry name" value="Cof"/>
</dbReference>